<evidence type="ECO:0000313" key="2">
    <source>
        <dbReference type="EMBL" id="KRN33042.1"/>
    </source>
</evidence>
<feature type="domain" description="Glycosyltransferase 2-like" evidence="1">
    <location>
        <begin position="3"/>
        <end position="113"/>
    </location>
</feature>
<dbReference type="PATRIC" id="fig|1618.3.peg.783"/>
<name>A0A0R2FXF7_9LACO</name>
<gene>
    <name evidence="2" type="ORF">IV36_GL000774</name>
</gene>
<organism evidence="2 3">
    <name type="scientific">Liquorilactobacillus mali</name>
    <dbReference type="NCBI Taxonomy" id="1618"/>
    <lineage>
        <taxon>Bacteria</taxon>
        <taxon>Bacillati</taxon>
        <taxon>Bacillota</taxon>
        <taxon>Bacilli</taxon>
        <taxon>Lactobacillales</taxon>
        <taxon>Lactobacillaceae</taxon>
        <taxon>Liquorilactobacillus</taxon>
    </lineage>
</organism>
<accession>A0A0R2FXF7</accession>
<proteinExistence type="predicted"/>
<dbReference type="AlphaFoldDB" id="A0A0R2FXF7"/>
<dbReference type="OrthoDB" id="9802649at2"/>
<dbReference type="Pfam" id="PF00535">
    <property type="entry name" value="Glycos_transf_2"/>
    <property type="match status" value="1"/>
</dbReference>
<dbReference type="GO" id="GO:0016758">
    <property type="term" value="F:hexosyltransferase activity"/>
    <property type="evidence" value="ECO:0007669"/>
    <property type="project" value="UniProtKB-ARBA"/>
</dbReference>
<dbReference type="InterPro" id="IPR001173">
    <property type="entry name" value="Glyco_trans_2-like"/>
</dbReference>
<dbReference type="InterPro" id="IPR029044">
    <property type="entry name" value="Nucleotide-diphossugar_trans"/>
</dbReference>
<dbReference type="EMBL" id="JQAR01000002">
    <property type="protein sequence ID" value="KRN33042.1"/>
    <property type="molecule type" value="Genomic_DNA"/>
</dbReference>
<dbReference type="PANTHER" id="PTHR22916:SF3">
    <property type="entry name" value="UDP-GLCNAC:BETAGAL BETA-1,3-N-ACETYLGLUCOSAMINYLTRANSFERASE-LIKE PROTEIN 1"/>
    <property type="match status" value="1"/>
</dbReference>
<dbReference type="Proteomes" id="UP000051727">
    <property type="component" value="Unassembled WGS sequence"/>
</dbReference>
<comment type="caution">
    <text evidence="2">The sequence shown here is derived from an EMBL/GenBank/DDBJ whole genome shotgun (WGS) entry which is preliminary data.</text>
</comment>
<evidence type="ECO:0000259" key="1">
    <source>
        <dbReference type="Pfam" id="PF00535"/>
    </source>
</evidence>
<dbReference type="STRING" id="1618.IV36_GL000774"/>
<dbReference type="PANTHER" id="PTHR22916">
    <property type="entry name" value="GLYCOSYLTRANSFERASE"/>
    <property type="match status" value="1"/>
</dbReference>
<evidence type="ECO:0000313" key="3">
    <source>
        <dbReference type="Proteomes" id="UP000051727"/>
    </source>
</evidence>
<dbReference type="Gene3D" id="3.90.550.10">
    <property type="entry name" value="Spore Coat Polysaccharide Biosynthesis Protein SpsA, Chain A"/>
    <property type="match status" value="1"/>
</dbReference>
<dbReference type="SUPFAM" id="SSF53448">
    <property type="entry name" value="Nucleotide-diphospho-sugar transferases"/>
    <property type="match status" value="1"/>
</dbReference>
<protein>
    <submittedName>
        <fullName evidence="2">Alpha-L-Rha alpha-1,3-L-rhamnosyltransferase</fullName>
    </submittedName>
</protein>
<dbReference type="RefSeq" id="WP_003688010.1">
    <property type="nucleotide sequence ID" value="NZ_JQAR01000002.1"/>
</dbReference>
<sequence>MISVVVATYNGEKFITEQLNSIKNQNCQPDEVIIRDDRSSDATAEIVRKYIKENNLINWDFEINSENKGYKKNFYDLLKLAKGDLIFLSDQDDVWMNNKLAVMKNIMEQNKKIETLNSGIQLVDQNLKRIELGLRKNFYNANFIYSDHKLEELNYFKLEDMIERNISPGCSMCITKELRNQFITTYNFVLPHDWYMNLLASLNGNCCFVNIKLINYRIHQKNTIGLSTKWDIRTKLHSYEEDRKKRIKKFAELSESFQNIVDNYELEEGEKVRLQGYLKARLDFLITPNLYNLNKLRKFPEYLRSTTLRGKIWNLILSLHLDRFILNK</sequence>
<keyword evidence="2" id="KW-0808">Transferase</keyword>
<reference evidence="2 3" key="1">
    <citation type="journal article" date="2015" name="Genome Announc.">
        <title>Expanding the biotechnology potential of lactobacilli through comparative genomics of 213 strains and associated genera.</title>
        <authorList>
            <person name="Sun Z."/>
            <person name="Harris H.M."/>
            <person name="McCann A."/>
            <person name="Guo C."/>
            <person name="Argimon S."/>
            <person name="Zhang W."/>
            <person name="Yang X."/>
            <person name="Jeffery I.B."/>
            <person name="Cooney J.C."/>
            <person name="Kagawa T.F."/>
            <person name="Liu W."/>
            <person name="Song Y."/>
            <person name="Salvetti E."/>
            <person name="Wrobel A."/>
            <person name="Rasinkangas P."/>
            <person name="Parkhill J."/>
            <person name="Rea M.C."/>
            <person name="O'Sullivan O."/>
            <person name="Ritari J."/>
            <person name="Douillard F.P."/>
            <person name="Paul Ross R."/>
            <person name="Yang R."/>
            <person name="Briner A.E."/>
            <person name="Felis G.E."/>
            <person name="de Vos W.M."/>
            <person name="Barrangou R."/>
            <person name="Klaenhammer T.R."/>
            <person name="Caufield P.W."/>
            <person name="Cui Y."/>
            <person name="Zhang H."/>
            <person name="O'Toole P.W."/>
        </authorList>
    </citation>
    <scope>NUCLEOTIDE SEQUENCE [LARGE SCALE GENOMIC DNA]</scope>
    <source>
        <strain evidence="2 3">ATCC 27304</strain>
    </source>
</reference>